<dbReference type="Proteomes" id="UP000005237">
    <property type="component" value="Unassembled WGS sequence"/>
</dbReference>
<organism evidence="3 4">
    <name type="scientific">Caenorhabditis japonica</name>
    <dbReference type="NCBI Taxonomy" id="281687"/>
    <lineage>
        <taxon>Eukaryota</taxon>
        <taxon>Metazoa</taxon>
        <taxon>Ecdysozoa</taxon>
        <taxon>Nematoda</taxon>
        <taxon>Chromadorea</taxon>
        <taxon>Rhabditida</taxon>
        <taxon>Rhabditina</taxon>
        <taxon>Rhabditomorpha</taxon>
        <taxon>Rhabditoidea</taxon>
        <taxon>Rhabditidae</taxon>
        <taxon>Peloderinae</taxon>
        <taxon>Caenorhabditis</taxon>
    </lineage>
</organism>
<accession>A0A8R1DTB2</accession>
<feature type="compositionally biased region" description="Polar residues" evidence="1">
    <location>
        <begin position="205"/>
        <end position="217"/>
    </location>
</feature>
<keyword evidence="4" id="KW-1185">Reference proteome</keyword>
<feature type="region of interest" description="Disordered" evidence="1">
    <location>
        <begin position="193"/>
        <end position="226"/>
    </location>
</feature>
<proteinExistence type="predicted"/>
<dbReference type="Pfam" id="PF18701">
    <property type="entry name" value="DUF5641"/>
    <property type="match status" value="1"/>
</dbReference>
<name>A0A8R1DTB2_CAEJA</name>
<sequence>MTGPSSSLFLLYHHGQEESMKGLLSLLELDDLRTLLKEVEAIVNDRPFTLSSCSPHDFQPLRPSDFVHPDKRRTTLLLADEHFDTSSFTTSHSTLVDNWMSLSSLTSHLKKRWTEEYLQMLQERTQLKHSQCSKAIDMLPEVDDIVIIEDSAHKSTWPMARITEVGTRSAKMITGKTNRIIERPFKRIYPLEVQPNREKNVRHPTPTSDISETNAPTDTPPEVPEQQPIANELAPASLASIDCNNSLRCSFFNDGCYNQFLGSS</sequence>
<dbReference type="InterPro" id="IPR040676">
    <property type="entry name" value="DUF5641"/>
</dbReference>
<feature type="domain" description="DUF5641" evidence="2">
    <location>
        <begin position="98"/>
        <end position="188"/>
    </location>
</feature>
<protein>
    <submittedName>
        <fullName evidence="3">DUF5641 domain-containing protein</fullName>
    </submittedName>
</protein>
<evidence type="ECO:0000259" key="2">
    <source>
        <dbReference type="Pfam" id="PF18701"/>
    </source>
</evidence>
<dbReference type="AlphaFoldDB" id="A0A8R1DTB2"/>
<dbReference type="PANTHER" id="PTHR47331">
    <property type="entry name" value="PHD-TYPE DOMAIN-CONTAINING PROTEIN"/>
    <property type="match status" value="1"/>
</dbReference>
<reference evidence="4" key="1">
    <citation type="submission" date="2010-08" db="EMBL/GenBank/DDBJ databases">
        <authorList>
            <consortium name="Caenorhabditis japonica Sequencing Consortium"/>
            <person name="Wilson R.K."/>
        </authorList>
    </citation>
    <scope>NUCLEOTIDE SEQUENCE [LARGE SCALE GENOMIC DNA]</scope>
    <source>
        <strain evidence="4">DF5081</strain>
    </source>
</reference>
<evidence type="ECO:0000313" key="4">
    <source>
        <dbReference type="Proteomes" id="UP000005237"/>
    </source>
</evidence>
<evidence type="ECO:0000313" key="3">
    <source>
        <dbReference type="EnsemblMetazoa" id="CJA10166.1"/>
    </source>
</evidence>
<dbReference type="EnsemblMetazoa" id="CJA10166.1">
    <property type="protein sequence ID" value="CJA10166.1"/>
    <property type="gene ID" value="WBGene00129370"/>
</dbReference>
<reference evidence="3" key="2">
    <citation type="submission" date="2022-06" db="UniProtKB">
        <authorList>
            <consortium name="EnsemblMetazoa"/>
        </authorList>
    </citation>
    <scope>IDENTIFICATION</scope>
    <source>
        <strain evidence="3">DF5081</strain>
    </source>
</reference>
<evidence type="ECO:0000256" key="1">
    <source>
        <dbReference type="SAM" id="MobiDB-lite"/>
    </source>
</evidence>